<accession>A0A1I1W135</accession>
<reference evidence="10" key="1">
    <citation type="submission" date="2016-10" db="EMBL/GenBank/DDBJ databases">
        <authorList>
            <person name="Varghese N."/>
            <person name="Submissions S."/>
        </authorList>
    </citation>
    <scope>NUCLEOTIDE SEQUENCE [LARGE SCALE GENOMIC DNA]</scope>
    <source>
        <strain evidence="10">DSM 7481</strain>
    </source>
</reference>
<evidence type="ECO:0000256" key="5">
    <source>
        <dbReference type="ARBA" id="ARBA00022989"/>
    </source>
</evidence>
<keyword evidence="6 7" id="KW-0472">Membrane</keyword>
<dbReference type="OrthoDB" id="8578584at2"/>
<dbReference type="Pfam" id="PF02687">
    <property type="entry name" value="FtsX"/>
    <property type="match status" value="1"/>
</dbReference>
<evidence type="ECO:0000256" key="2">
    <source>
        <dbReference type="ARBA" id="ARBA00022448"/>
    </source>
</evidence>
<comment type="subcellular location">
    <subcellularLocation>
        <location evidence="1">Cell membrane</location>
        <topology evidence="1">Multi-pass membrane protein</topology>
    </subcellularLocation>
</comment>
<dbReference type="AlphaFoldDB" id="A0A1I1W135"/>
<evidence type="ECO:0000313" key="10">
    <source>
        <dbReference type="Proteomes" id="UP000199517"/>
    </source>
</evidence>
<dbReference type="Proteomes" id="UP000199517">
    <property type="component" value="Unassembled WGS sequence"/>
</dbReference>
<dbReference type="PROSITE" id="PS51257">
    <property type="entry name" value="PROKAR_LIPOPROTEIN"/>
    <property type="match status" value="1"/>
</dbReference>
<feature type="transmembrane region" description="Helical" evidence="7">
    <location>
        <begin position="345"/>
        <end position="366"/>
    </location>
</feature>
<organism evidence="9 10">
    <name type="scientific">Paracidovorax konjaci</name>
    <dbReference type="NCBI Taxonomy" id="32040"/>
    <lineage>
        <taxon>Bacteria</taxon>
        <taxon>Pseudomonadati</taxon>
        <taxon>Pseudomonadota</taxon>
        <taxon>Betaproteobacteria</taxon>
        <taxon>Burkholderiales</taxon>
        <taxon>Comamonadaceae</taxon>
        <taxon>Paracidovorax</taxon>
    </lineage>
</organism>
<dbReference type="GO" id="GO:0005886">
    <property type="term" value="C:plasma membrane"/>
    <property type="evidence" value="ECO:0007669"/>
    <property type="project" value="UniProtKB-SubCell"/>
</dbReference>
<evidence type="ECO:0000313" key="9">
    <source>
        <dbReference type="EMBL" id="SFD86630.1"/>
    </source>
</evidence>
<dbReference type="EMBL" id="FOMQ01000007">
    <property type="protein sequence ID" value="SFD86630.1"/>
    <property type="molecule type" value="Genomic_DNA"/>
</dbReference>
<feature type="domain" description="ABC3 transporter permease C-terminal" evidence="8">
    <location>
        <begin position="262"/>
        <end position="372"/>
    </location>
</feature>
<dbReference type="PANTHER" id="PTHR43738">
    <property type="entry name" value="ABC TRANSPORTER, MEMBRANE PROTEIN"/>
    <property type="match status" value="1"/>
</dbReference>
<name>A0A1I1W135_9BURK</name>
<keyword evidence="4 7" id="KW-0812">Transmembrane</keyword>
<keyword evidence="3" id="KW-1003">Cell membrane</keyword>
<protein>
    <submittedName>
        <fullName evidence="9">Putative ABC transport system permease protein</fullName>
    </submittedName>
</protein>
<feature type="transmembrane region" description="Helical" evidence="7">
    <location>
        <begin position="20"/>
        <end position="48"/>
    </location>
</feature>
<dbReference type="InterPro" id="IPR003838">
    <property type="entry name" value="ABC3_permease_C"/>
</dbReference>
<feature type="transmembrane region" description="Helical" evidence="7">
    <location>
        <begin position="311"/>
        <end position="333"/>
    </location>
</feature>
<proteinExistence type="predicted"/>
<gene>
    <name evidence="9" type="ORF">SAMN04489710_107195</name>
</gene>
<evidence type="ECO:0000256" key="3">
    <source>
        <dbReference type="ARBA" id="ARBA00022475"/>
    </source>
</evidence>
<dbReference type="STRING" id="32040.SAMN04489710_107195"/>
<keyword evidence="2" id="KW-0813">Transport</keyword>
<evidence type="ECO:0000259" key="8">
    <source>
        <dbReference type="Pfam" id="PF02687"/>
    </source>
</evidence>
<evidence type="ECO:0000256" key="4">
    <source>
        <dbReference type="ARBA" id="ARBA00022692"/>
    </source>
</evidence>
<dbReference type="InterPro" id="IPR051125">
    <property type="entry name" value="ABC-4/HrtB_transporter"/>
</dbReference>
<feature type="transmembrane region" description="Helical" evidence="7">
    <location>
        <begin position="248"/>
        <end position="273"/>
    </location>
</feature>
<evidence type="ECO:0000256" key="6">
    <source>
        <dbReference type="ARBA" id="ARBA00023136"/>
    </source>
</evidence>
<dbReference type="RefSeq" id="WP_092952886.1">
    <property type="nucleotide sequence ID" value="NZ_FOMQ01000007.1"/>
</dbReference>
<dbReference type="PANTHER" id="PTHR43738:SF1">
    <property type="entry name" value="HEMIN TRANSPORT SYSTEM PERMEASE PROTEIN HRTB-RELATED"/>
    <property type="match status" value="1"/>
</dbReference>
<keyword evidence="5 7" id="KW-1133">Transmembrane helix</keyword>
<keyword evidence="10" id="KW-1185">Reference proteome</keyword>
<evidence type="ECO:0000256" key="1">
    <source>
        <dbReference type="ARBA" id="ARBA00004651"/>
    </source>
</evidence>
<evidence type="ECO:0000256" key="7">
    <source>
        <dbReference type="SAM" id="Phobius"/>
    </source>
</evidence>
<sequence length="379" mass="39164">MIALARKTLVHEWRRFVPAVFAVGFSCVLLVVQAALVLGIFGSAALYVRASGADLWAGYPGTQSVNFGRAIGRDVDLRLAMDPAVSATEPYLWVDGDWRSSRAGGGGVSIYLSGIRTAPDGMLFSRLLNDWQRAALRDPGAVIVDHEDMGTLGTRVGGTAWINARPVRVVAAVDGLRGLGGVNVLASLDTAREIAGAEAAAAGPTYVVARTHTPAQAAQAQARLSAGAPGFGPFEVWTAPQFARRSQLYWLLDTGAGVAVLFMVGIVCLVGTVVTSQSLMGIVAGSAREYAVLNALGVSRRALGRLVVEQACWIGGLGLLLGAAASAALLWLAGVQGVPVAMTPAIALACAALVALVSLLSGLLAMRGLMAADPALLLR</sequence>